<dbReference type="EMBL" id="MDYQ01000436">
    <property type="protein sequence ID" value="PRP74881.1"/>
    <property type="molecule type" value="Genomic_DNA"/>
</dbReference>
<keyword evidence="2" id="KW-1185">Reference proteome</keyword>
<name>A0A2P6MT46_9EUKA</name>
<sequence>MVNEIVPASDEDNEEVIRSSDGNDVAIARDSREAQTMLTNADADLHHINLAFDITDRIFLRNIRPHMRRLSPQNQETRSYTFQSIRLLAYLGISLQPLLSLTSRSLAIKMQLSTLHSRPSFSTSAGELRLQHAVLSLPLTKENEFQMCALDVPINWSSENHRCSGRPQGKITAEEALQSIIESSVRMLGRRVAC</sequence>
<accession>A0A2P6MT46</accession>
<gene>
    <name evidence="1" type="ORF">PROFUN_15785</name>
</gene>
<dbReference type="AlphaFoldDB" id="A0A2P6MT46"/>
<evidence type="ECO:0000313" key="1">
    <source>
        <dbReference type="EMBL" id="PRP74881.1"/>
    </source>
</evidence>
<evidence type="ECO:0000313" key="2">
    <source>
        <dbReference type="Proteomes" id="UP000241769"/>
    </source>
</evidence>
<dbReference type="InParanoid" id="A0A2P6MT46"/>
<dbReference type="Proteomes" id="UP000241769">
    <property type="component" value="Unassembled WGS sequence"/>
</dbReference>
<comment type="caution">
    <text evidence="1">The sequence shown here is derived from an EMBL/GenBank/DDBJ whole genome shotgun (WGS) entry which is preliminary data.</text>
</comment>
<proteinExistence type="predicted"/>
<reference evidence="1 2" key="1">
    <citation type="journal article" date="2018" name="Genome Biol. Evol.">
        <title>Multiple Roots of Fruiting Body Formation in Amoebozoa.</title>
        <authorList>
            <person name="Hillmann F."/>
            <person name="Forbes G."/>
            <person name="Novohradska S."/>
            <person name="Ferling I."/>
            <person name="Riege K."/>
            <person name="Groth M."/>
            <person name="Westermann M."/>
            <person name="Marz M."/>
            <person name="Spaller T."/>
            <person name="Winckler T."/>
            <person name="Schaap P."/>
            <person name="Glockner G."/>
        </authorList>
    </citation>
    <scope>NUCLEOTIDE SEQUENCE [LARGE SCALE GENOMIC DNA]</scope>
    <source>
        <strain evidence="1 2">Jena</strain>
    </source>
</reference>
<protein>
    <submittedName>
        <fullName evidence="1">Uncharacterized protein</fullName>
    </submittedName>
</protein>
<organism evidence="1 2">
    <name type="scientific">Planoprotostelium fungivorum</name>
    <dbReference type="NCBI Taxonomy" id="1890364"/>
    <lineage>
        <taxon>Eukaryota</taxon>
        <taxon>Amoebozoa</taxon>
        <taxon>Evosea</taxon>
        <taxon>Variosea</taxon>
        <taxon>Cavosteliida</taxon>
        <taxon>Cavosteliaceae</taxon>
        <taxon>Planoprotostelium</taxon>
    </lineage>
</organism>